<evidence type="ECO:0000256" key="1">
    <source>
        <dbReference type="ARBA" id="ARBA00022737"/>
    </source>
</evidence>
<feature type="signal peptide" evidence="4">
    <location>
        <begin position="1"/>
        <end position="22"/>
    </location>
</feature>
<comment type="caution">
    <text evidence="5">The sequence shown here is derived from an EMBL/GenBank/DDBJ whole genome shotgun (WGS) entry which is preliminary data.</text>
</comment>
<dbReference type="Proteomes" id="UP001198862">
    <property type="component" value="Unassembled WGS sequence"/>
</dbReference>
<dbReference type="InterPro" id="IPR019734">
    <property type="entry name" value="TPR_rpt"/>
</dbReference>
<dbReference type="PANTHER" id="PTHR45831">
    <property type="entry name" value="LD24721P"/>
    <property type="match status" value="1"/>
</dbReference>
<evidence type="ECO:0000256" key="3">
    <source>
        <dbReference type="PROSITE-ProRule" id="PRU00339"/>
    </source>
</evidence>
<dbReference type="InterPro" id="IPR011990">
    <property type="entry name" value="TPR-like_helical_dom_sf"/>
</dbReference>
<dbReference type="EMBL" id="JAJISD010000011">
    <property type="protein sequence ID" value="MCC8431816.1"/>
    <property type="molecule type" value="Genomic_DNA"/>
</dbReference>
<evidence type="ECO:0000256" key="4">
    <source>
        <dbReference type="SAM" id="SignalP"/>
    </source>
</evidence>
<dbReference type="PANTHER" id="PTHR45831:SF2">
    <property type="entry name" value="LD24721P"/>
    <property type="match status" value="1"/>
</dbReference>
<dbReference type="Pfam" id="PF13432">
    <property type="entry name" value="TPR_16"/>
    <property type="match status" value="1"/>
</dbReference>
<accession>A0ABS8L0E9</accession>
<dbReference type="RefSeq" id="WP_230553242.1">
    <property type="nucleotide sequence ID" value="NZ_JAJISD010000011.1"/>
</dbReference>
<dbReference type="SUPFAM" id="SSF48452">
    <property type="entry name" value="TPR-like"/>
    <property type="match status" value="1"/>
</dbReference>
<evidence type="ECO:0000313" key="5">
    <source>
        <dbReference type="EMBL" id="MCC8431816.1"/>
    </source>
</evidence>
<dbReference type="PROSITE" id="PS50005">
    <property type="entry name" value="TPR"/>
    <property type="match status" value="1"/>
</dbReference>
<reference evidence="5 6" key="1">
    <citation type="submission" date="2021-11" db="EMBL/GenBank/DDBJ databases">
        <authorList>
            <person name="Lee D.-H."/>
            <person name="Kim S.-B."/>
        </authorList>
    </citation>
    <scope>NUCLEOTIDE SEQUENCE [LARGE SCALE GENOMIC DNA]</scope>
    <source>
        <strain evidence="5 6">KCTC 52223</strain>
    </source>
</reference>
<dbReference type="SMART" id="SM00028">
    <property type="entry name" value="TPR"/>
    <property type="match status" value="3"/>
</dbReference>
<dbReference type="Gene3D" id="1.25.40.10">
    <property type="entry name" value="Tetratricopeptide repeat domain"/>
    <property type="match status" value="1"/>
</dbReference>
<keyword evidence="2 3" id="KW-0802">TPR repeat</keyword>
<name>A0ABS8L0E9_9HYPH</name>
<protein>
    <submittedName>
        <fullName evidence="5">Tetratricopeptide repeat protein</fullName>
    </submittedName>
</protein>
<keyword evidence="4" id="KW-0732">Signal</keyword>
<feature type="repeat" description="TPR" evidence="3">
    <location>
        <begin position="66"/>
        <end position="99"/>
    </location>
</feature>
<keyword evidence="6" id="KW-1185">Reference proteome</keyword>
<keyword evidence="1" id="KW-0677">Repeat</keyword>
<dbReference type="InterPro" id="IPR047150">
    <property type="entry name" value="SGT"/>
</dbReference>
<evidence type="ECO:0000313" key="6">
    <source>
        <dbReference type="Proteomes" id="UP001198862"/>
    </source>
</evidence>
<sequence length="198" mass="21560">MIVLRTCLAALLSLILTIDVQAQSAGSGTVLDTLFAKLQAATDPSAIRSLEAAIWEQWVMVPDMSQRAMMMRGIAEMQQQEFKTSIDTFTRLIDVAPDLPEAWNKRATVHWLMGNFTASLADICETVKREPRHFGAYSGLGMIRAEMGENARAIAAFELARKWNPHIAGIDGEINRLRALDGDGSGGADPLGCGRPST</sequence>
<organism evidence="5 6">
    <name type="scientific">Reyranella aquatilis</name>
    <dbReference type="NCBI Taxonomy" id="2035356"/>
    <lineage>
        <taxon>Bacteria</taxon>
        <taxon>Pseudomonadati</taxon>
        <taxon>Pseudomonadota</taxon>
        <taxon>Alphaproteobacteria</taxon>
        <taxon>Hyphomicrobiales</taxon>
        <taxon>Reyranellaceae</taxon>
        <taxon>Reyranella</taxon>
    </lineage>
</organism>
<evidence type="ECO:0000256" key="2">
    <source>
        <dbReference type="ARBA" id="ARBA00022803"/>
    </source>
</evidence>
<proteinExistence type="predicted"/>
<gene>
    <name evidence="5" type="ORF">LJ725_22795</name>
</gene>
<feature type="chain" id="PRO_5047370427" evidence="4">
    <location>
        <begin position="23"/>
        <end position="198"/>
    </location>
</feature>